<feature type="transmembrane region" description="Helical" evidence="1">
    <location>
        <begin position="16"/>
        <end position="35"/>
    </location>
</feature>
<dbReference type="Proteomes" id="UP000181897">
    <property type="component" value="Chromosome"/>
</dbReference>
<keyword evidence="1" id="KW-1133">Transmembrane helix</keyword>
<keyword evidence="1" id="KW-0472">Membrane</keyword>
<dbReference type="KEGG" id="suam:BOO69_08160"/>
<evidence type="ECO:0000313" key="2">
    <source>
        <dbReference type="EMBL" id="APE43391.1"/>
    </source>
</evidence>
<protein>
    <submittedName>
        <fullName evidence="2">Uncharacterized protein</fullName>
    </submittedName>
</protein>
<organism evidence="2 3">
    <name type="scientific">Sulfitobacter alexandrii</name>
    <dbReference type="NCBI Taxonomy" id="1917485"/>
    <lineage>
        <taxon>Bacteria</taxon>
        <taxon>Pseudomonadati</taxon>
        <taxon>Pseudomonadota</taxon>
        <taxon>Alphaproteobacteria</taxon>
        <taxon>Rhodobacterales</taxon>
        <taxon>Roseobacteraceae</taxon>
        <taxon>Sulfitobacter</taxon>
    </lineage>
</organism>
<dbReference type="AlphaFoldDB" id="A0A1J0WGE8"/>
<accession>A0A1J0WGE8</accession>
<name>A0A1J0WGE8_9RHOB</name>
<reference evidence="2 3" key="1">
    <citation type="submission" date="2016-11" db="EMBL/GenBank/DDBJ databases">
        <title>Complete genome sequence of Sulfitobacter sp. AM1-D1, a toxic bacteria associated with marine dinoflagellate Alexandrium minutum in East China Sea.</title>
        <authorList>
            <person name="Yang Q."/>
            <person name="Zhang X."/>
            <person name="Tian X."/>
        </authorList>
    </citation>
    <scope>NUCLEOTIDE SEQUENCE [LARGE SCALE GENOMIC DNA]</scope>
    <source>
        <strain evidence="2 3">AM1-D1</strain>
    </source>
</reference>
<keyword evidence="1" id="KW-0812">Transmembrane</keyword>
<gene>
    <name evidence="2" type="ORF">BOO69_08160</name>
</gene>
<dbReference type="EMBL" id="CP018076">
    <property type="protein sequence ID" value="APE43391.1"/>
    <property type="molecule type" value="Genomic_DNA"/>
</dbReference>
<evidence type="ECO:0000313" key="3">
    <source>
        <dbReference type="Proteomes" id="UP000181897"/>
    </source>
</evidence>
<dbReference type="STRING" id="1917485.BOO69_08160"/>
<proteinExistence type="predicted"/>
<evidence type="ECO:0000256" key="1">
    <source>
        <dbReference type="SAM" id="Phobius"/>
    </source>
</evidence>
<keyword evidence="3" id="KW-1185">Reference proteome</keyword>
<sequence length="70" mass="7902">MSALGLATQYCTKQEVFAVSLTIAAACCIIVYFTIGLVRVADEGTKGFFSDIFRTVFWPIHLLIKMLRRR</sequence>